<sequence length="398" mass="43664">MAESITEQLDHLRSLLSEPEVILPSSERYDSRTSTWAAQKNLHPRLVVRPGSTQSLSKVLQYLWTSDLDMAVRSSGYGSASARDVLISMESFDEFSWDHEKKIVTLGAGQLWRDYYEKMDRVAPGYHVVAARTPALGIGGSILSGGFSWLARQYGNTSDPANMLDAEVVKMDGTVLWASQDPDLLWALRGAGASFCVVTKFKLRAYPYPQDIYAGPIIVPRRQLALVAGGIASMNARSETLAPQVSMDLYVVKKEQAAHMGATEDLLIAQAFDALGREHGRSEEGFKWALDIPGAMDMTRVTNLHGVSQMHGTRSSARRGMMQQLVLLLLLLLLLLLGAKAQKPKKRVMEAAAVMVTTTATNLPQRDNSSSTPRASSSTDTATRGSATRQTRWKSTMT</sequence>
<evidence type="ECO:0000313" key="9">
    <source>
        <dbReference type="EMBL" id="OAL18312.1"/>
    </source>
</evidence>
<comment type="cofactor">
    <cofactor evidence="1">
        <name>FAD</name>
        <dbReference type="ChEBI" id="CHEBI:57692"/>
    </cofactor>
</comment>
<feature type="domain" description="FAD-binding PCMH-type" evidence="8">
    <location>
        <begin position="40"/>
        <end position="208"/>
    </location>
</feature>
<dbReference type="GO" id="GO:0071949">
    <property type="term" value="F:FAD binding"/>
    <property type="evidence" value="ECO:0007669"/>
    <property type="project" value="InterPro"/>
</dbReference>
<dbReference type="PANTHER" id="PTHR42973:SF39">
    <property type="entry name" value="FAD-BINDING PCMH-TYPE DOMAIN-CONTAINING PROTEIN"/>
    <property type="match status" value="1"/>
</dbReference>
<dbReference type="SUPFAM" id="SSF56176">
    <property type="entry name" value="FAD-binding/transporter-associated domain-like"/>
    <property type="match status" value="1"/>
</dbReference>
<dbReference type="InterPro" id="IPR050416">
    <property type="entry name" value="FAD-linked_Oxidoreductase"/>
</dbReference>
<organism evidence="9 10">
    <name type="scientific">Fonsecaea nubica</name>
    <dbReference type="NCBI Taxonomy" id="856822"/>
    <lineage>
        <taxon>Eukaryota</taxon>
        <taxon>Fungi</taxon>
        <taxon>Dikarya</taxon>
        <taxon>Ascomycota</taxon>
        <taxon>Pezizomycotina</taxon>
        <taxon>Eurotiomycetes</taxon>
        <taxon>Chaetothyriomycetidae</taxon>
        <taxon>Chaetothyriales</taxon>
        <taxon>Herpotrichiellaceae</taxon>
        <taxon>Fonsecaea</taxon>
    </lineage>
</organism>
<evidence type="ECO:0000256" key="4">
    <source>
        <dbReference type="ARBA" id="ARBA00022827"/>
    </source>
</evidence>
<keyword evidence="7" id="KW-0812">Transmembrane</keyword>
<dbReference type="InterPro" id="IPR016166">
    <property type="entry name" value="FAD-bd_PCMH"/>
</dbReference>
<feature type="compositionally biased region" description="Low complexity" evidence="6">
    <location>
        <begin position="369"/>
        <end position="389"/>
    </location>
</feature>
<evidence type="ECO:0000256" key="5">
    <source>
        <dbReference type="ARBA" id="ARBA00023002"/>
    </source>
</evidence>
<gene>
    <name evidence="9" type="ORF">AYO20_11756</name>
</gene>
<keyword evidence="4" id="KW-0274">FAD</keyword>
<reference evidence="9 10" key="1">
    <citation type="submission" date="2016-03" db="EMBL/GenBank/DDBJ databases">
        <title>The draft genome sequence of Fonsecaea nubica causative agent of cutaneous subcutaneous infection in human host.</title>
        <authorList>
            <person name="Costa F."/>
            <person name="Sybren D.H."/>
            <person name="Raittz R.T."/>
            <person name="Weiss V.A."/>
            <person name="Leao A.C."/>
            <person name="Gomes R."/>
            <person name="De Souza E.M."/>
            <person name="Pedrosa F.O."/>
            <person name="Steffens M.B."/>
            <person name="Bombassaro A."/>
            <person name="Tadra-Sfeir M.Z."/>
            <person name="Moreno L.F."/>
            <person name="Najafzadeh M.J."/>
            <person name="Felipe M.S."/>
            <person name="Teixeira M."/>
            <person name="Sun J."/>
            <person name="Xi L."/>
            <person name="Castro M.A."/>
            <person name="Vicente V.A."/>
        </authorList>
    </citation>
    <scope>NUCLEOTIDE SEQUENCE [LARGE SCALE GENOMIC DNA]</scope>
    <source>
        <strain evidence="9 10">CBS 269.64</strain>
    </source>
</reference>
<comment type="caution">
    <text evidence="9">The sequence shown here is derived from an EMBL/GenBank/DDBJ whole genome shotgun (WGS) entry which is preliminary data.</text>
</comment>
<evidence type="ECO:0000259" key="8">
    <source>
        <dbReference type="PROSITE" id="PS51387"/>
    </source>
</evidence>
<comment type="similarity">
    <text evidence="2">Belongs to the oxygen-dependent FAD-linked oxidoreductase family.</text>
</comment>
<dbReference type="OrthoDB" id="415825at2759"/>
<dbReference type="PANTHER" id="PTHR42973">
    <property type="entry name" value="BINDING OXIDOREDUCTASE, PUTATIVE (AFU_ORTHOLOGUE AFUA_1G17690)-RELATED"/>
    <property type="match status" value="1"/>
</dbReference>
<proteinExistence type="inferred from homology"/>
<keyword evidence="5" id="KW-0560">Oxidoreductase</keyword>
<dbReference type="InterPro" id="IPR016169">
    <property type="entry name" value="FAD-bd_PCMH_sub2"/>
</dbReference>
<protein>
    <recommendedName>
        <fullName evidence="8">FAD-binding PCMH-type domain-containing protein</fullName>
    </recommendedName>
</protein>
<dbReference type="Gene3D" id="3.30.465.10">
    <property type="match status" value="1"/>
</dbReference>
<dbReference type="InterPro" id="IPR036318">
    <property type="entry name" value="FAD-bd_PCMH-like_sf"/>
</dbReference>
<feature type="region of interest" description="Disordered" evidence="6">
    <location>
        <begin position="362"/>
        <end position="398"/>
    </location>
</feature>
<name>A0A178BN58_9EURO</name>
<evidence type="ECO:0000256" key="6">
    <source>
        <dbReference type="SAM" id="MobiDB-lite"/>
    </source>
</evidence>
<dbReference type="GO" id="GO:0016491">
    <property type="term" value="F:oxidoreductase activity"/>
    <property type="evidence" value="ECO:0007669"/>
    <property type="project" value="UniProtKB-KW"/>
</dbReference>
<evidence type="ECO:0000256" key="2">
    <source>
        <dbReference type="ARBA" id="ARBA00005466"/>
    </source>
</evidence>
<keyword evidence="3" id="KW-0285">Flavoprotein</keyword>
<dbReference type="Proteomes" id="UP000185904">
    <property type="component" value="Unassembled WGS sequence"/>
</dbReference>
<keyword evidence="7" id="KW-1133">Transmembrane helix</keyword>
<dbReference type="RefSeq" id="XP_022494052.1">
    <property type="nucleotide sequence ID" value="XM_022649969.1"/>
</dbReference>
<keyword evidence="10" id="KW-1185">Reference proteome</keyword>
<dbReference type="AlphaFoldDB" id="A0A178BN58"/>
<accession>A0A178BN58</accession>
<dbReference type="GeneID" id="34595122"/>
<evidence type="ECO:0000256" key="1">
    <source>
        <dbReference type="ARBA" id="ARBA00001974"/>
    </source>
</evidence>
<dbReference type="EMBL" id="LVCJ01000200">
    <property type="protein sequence ID" value="OAL18312.1"/>
    <property type="molecule type" value="Genomic_DNA"/>
</dbReference>
<dbReference type="InterPro" id="IPR006094">
    <property type="entry name" value="Oxid_FAD_bind_N"/>
</dbReference>
<keyword evidence="7" id="KW-0472">Membrane</keyword>
<evidence type="ECO:0000256" key="7">
    <source>
        <dbReference type="SAM" id="Phobius"/>
    </source>
</evidence>
<evidence type="ECO:0000256" key="3">
    <source>
        <dbReference type="ARBA" id="ARBA00022630"/>
    </source>
</evidence>
<dbReference type="PROSITE" id="PS51387">
    <property type="entry name" value="FAD_PCMH"/>
    <property type="match status" value="1"/>
</dbReference>
<evidence type="ECO:0000313" key="10">
    <source>
        <dbReference type="Proteomes" id="UP000185904"/>
    </source>
</evidence>
<feature type="transmembrane region" description="Helical" evidence="7">
    <location>
        <begin position="321"/>
        <end position="339"/>
    </location>
</feature>
<dbReference type="Pfam" id="PF01565">
    <property type="entry name" value="FAD_binding_4"/>
    <property type="match status" value="1"/>
</dbReference>